<evidence type="ECO:0000313" key="2">
    <source>
        <dbReference type="EMBL" id="KKK92711.1"/>
    </source>
</evidence>
<evidence type="ECO:0000256" key="1">
    <source>
        <dbReference type="SAM" id="MobiDB-lite"/>
    </source>
</evidence>
<sequence length="58" mass="6462">RERSGAGSAVPRTFEEKAQAGSLASARGRNQAQAEVQMRFVFETHQQVTDILEEIKDE</sequence>
<dbReference type="EMBL" id="LAZR01048095">
    <property type="protein sequence ID" value="KKK92711.1"/>
    <property type="molecule type" value="Genomic_DNA"/>
</dbReference>
<accession>A0A0F9C7R2</accession>
<feature type="non-terminal residue" evidence="2">
    <location>
        <position position="1"/>
    </location>
</feature>
<feature type="region of interest" description="Disordered" evidence="1">
    <location>
        <begin position="1"/>
        <end position="29"/>
    </location>
</feature>
<proteinExistence type="predicted"/>
<gene>
    <name evidence="2" type="ORF">LCGC14_2700210</name>
</gene>
<reference evidence="2" key="1">
    <citation type="journal article" date="2015" name="Nature">
        <title>Complex archaea that bridge the gap between prokaryotes and eukaryotes.</title>
        <authorList>
            <person name="Spang A."/>
            <person name="Saw J.H."/>
            <person name="Jorgensen S.L."/>
            <person name="Zaremba-Niedzwiedzka K."/>
            <person name="Martijn J."/>
            <person name="Lind A.E."/>
            <person name="van Eijk R."/>
            <person name="Schleper C."/>
            <person name="Guy L."/>
            <person name="Ettema T.J."/>
        </authorList>
    </citation>
    <scope>NUCLEOTIDE SEQUENCE</scope>
</reference>
<protein>
    <submittedName>
        <fullName evidence="2">Uncharacterized protein</fullName>
    </submittedName>
</protein>
<dbReference type="AlphaFoldDB" id="A0A0F9C7R2"/>
<organism evidence="2">
    <name type="scientific">marine sediment metagenome</name>
    <dbReference type="NCBI Taxonomy" id="412755"/>
    <lineage>
        <taxon>unclassified sequences</taxon>
        <taxon>metagenomes</taxon>
        <taxon>ecological metagenomes</taxon>
    </lineage>
</organism>
<comment type="caution">
    <text evidence="2">The sequence shown here is derived from an EMBL/GenBank/DDBJ whole genome shotgun (WGS) entry which is preliminary data.</text>
</comment>
<name>A0A0F9C7R2_9ZZZZ</name>